<reference evidence="9" key="2">
    <citation type="journal article" date="2017" name="J. Anim. Genet.">
        <title>Multiple reference genome sequences of hot pepper reveal the massive evolution of plant disease resistance genes by retroduplication.</title>
        <authorList>
            <person name="Kim S."/>
            <person name="Park J."/>
            <person name="Yeom S.-I."/>
            <person name="Kim Y.-M."/>
            <person name="Seo E."/>
            <person name="Kim K.-T."/>
            <person name="Kim M.-S."/>
            <person name="Lee J.M."/>
            <person name="Cheong K."/>
            <person name="Shin H.-S."/>
            <person name="Kim S.-B."/>
            <person name="Han K."/>
            <person name="Lee J."/>
            <person name="Park M."/>
            <person name="Lee H.-A."/>
            <person name="Lee H.-Y."/>
            <person name="Lee Y."/>
            <person name="Oh S."/>
            <person name="Lee J.H."/>
            <person name="Choi E."/>
            <person name="Choi E."/>
            <person name="Lee S.E."/>
            <person name="Jeon J."/>
            <person name="Kim H."/>
            <person name="Choi G."/>
            <person name="Song H."/>
            <person name="Lee J."/>
            <person name="Lee S.-C."/>
            <person name="Kwon J.-K."/>
            <person name="Lee H.-Y."/>
            <person name="Koo N."/>
            <person name="Hong Y."/>
            <person name="Kim R.W."/>
            <person name="Kang W.-H."/>
            <person name="Huh J.H."/>
            <person name="Kang B.-C."/>
            <person name="Yang T.-J."/>
            <person name="Lee Y.-H."/>
            <person name="Bennetzen J.L."/>
            <person name="Choi D."/>
        </authorList>
    </citation>
    <scope>NUCLEOTIDE SEQUENCE [LARGE SCALE GENOMIC DNA]</scope>
    <source>
        <strain evidence="9">cv. PBC81</strain>
    </source>
</reference>
<dbReference type="GO" id="GO:0003677">
    <property type="term" value="F:DNA binding"/>
    <property type="evidence" value="ECO:0007669"/>
    <property type="project" value="UniProtKB-KW"/>
</dbReference>
<keyword evidence="9" id="KW-1185">Reference proteome</keyword>
<keyword evidence="4" id="KW-0238">DNA-binding</keyword>
<dbReference type="PANTHER" id="PTHR46373:SF2">
    <property type="entry name" value="RWP-RK DOMAIN-CONTAINING PROTEIN"/>
    <property type="match status" value="1"/>
</dbReference>
<keyword evidence="2" id="KW-0805">Transcription regulation</keyword>
<keyword evidence="5" id="KW-0804">Transcription</keyword>
<evidence type="ECO:0000259" key="7">
    <source>
        <dbReference type="PROSITE" id="PS51519"/>
    </source>
</evidence>
<dbReference type="PANTHER" id="PTHR46373">
    <property type="entry name" value="PROTEIN RKD4"/>
    <property type="match status" value="1"/>
</dbReference>
<evidence type="ECO:0000256" key="1">
    <source>
        <dbReference type="ARBA" id="ARBA00004049"/>
    </source>
</evidence>
<dbReference type="Proteomes" id="UP000224567">
    <property type="component" value="Unassembled WGS sequence"/>
</dbReference>
<dbReference type="EMBL" id="MLFT02000003">
    <property type="protein sequence ID" value="PHT53335.1"/>
    <property type="molecule type" value="Genomic_DNA"/>
</dbReference>
<dbReference type="InterPro" id="IPR003035">
    <property type="entry name" value="RWP-RK_dom"/>
</dbReference>
<gene>
    <name evidence="8" type="ORF">CQW23_07797</name>
</gene>
<name>A0A2G2X748_CAPBA</name>
<protein>
    <submittedName>
        <fullName evidence="8">Protein RKD2</fullName>
    </submittedName>
</protein>
<evidence type="ECO:0000256" key="4">
    <source>
        <dbReference type="ARBA" id="ARBA00023125"/>
    </source>
</evidence>
<evidence type="ECO:0000313" key="9">
    <source>
        <dbReference type="Proteomes" id="UP000224567"/>
    </source>
</evidence>
<accession>A0A2G2X748</accession>
<comment type="caution">
    <text evidence="8">The sequence shown here is derived from an EMBL/GenBank/DDBJ whole genome shotgun (WGS) entry which is preliminary data.</text>
</comment>
<sequence>MNMNSQALNVLKIENQSDHFDWLFSEEYSSSLGTWQQDSRLLSNGSLFNLDLDSFQFPIDFQNNHLPIFGFGEFEEMCQDLGSFDLKLLQSPTHVDNNNIPIDVNAKVMPLNVTHDTLGEYQVTNRAFYELNGGPKKRSNHTGRHKKSDRLELDEIQRYFHLPITEAAKKLRVGLTVLKKRCRELNVMRWPHRKIKSLQTLIHSVKEMGLTSEVEMLEEHQRMVEQVPEMELTERTKKLRQACFKANYKKRRASMMTAFF</sequence>
<dbReference type="STRING" id="33114.A0A2G2X748"/>
<evidence type="ECO:0000256" key="6">
    <source>
        <dbReference type="ARBA" id="ARBA00023242"/>
    </source>
</evidence>
<evidence type="ECO:0000313" key="8">
    <source>
        <dbReference type="EMBL" id="PHT53335.1"/>
    </source>
</evidence>
<dbReference type="AlphaFoldDB" id="A0A2G2X748"/>
<comment type="function">
    <text evidence="1">Putative transcription factor.</text>
</comment>
<proteinExistence type="predicted"/>
<dbReference type="GO" id="GO:0003700">
    <property type="term" value="F:DNA-binding transcription factor activity"/>
    <property type="evidence" value="ECO:0007669"/>
    <property type="project" value="InterPro"/>
</dbReference>
<keyword evidence="3" id="KW-0175">Coiled coil</keyword>
<dbReference type="Pfam" id="PF02042">
    <property type="entry name" value="RWP-RK"/>
    <property type="match status" value="1"/>
</dbReference>
<dbReference type="OrthoDB" id="6270329at2759"/>
<reference evidence="8 9" key="1">
    <citation type="journal article" date="2017" name="Genome Biol.">
        <title>New reference genome sequences of hot pepper reveal the massive evolution of plant disease-resistance genes by retroduplication.</title>
        <authorList>
            <person name="Kim S."/>
            <person name="Park J."/>
            <person name="Yeom S.I."/>
            <person name="Kim Y.M."/>
            <person name="Seo E."/>
            <person name="Kim K.T."/>
            <person name="Kim M.S."/>
            <person name="Lee J.M."/>
            <person name="Cheong K."/>
            <person name="Shin H.S."/>
            <person name="Kim S.B."/>
            <person name="Han K."/>
            <person name="Lee J."/>
            <person name="Park M."/>
            <person name="Lee H.A."/>
            <person name="Lee H.Y."/>
            <person name="Lee Y."/>
            <person name="Oh S."/>
            <person name="Lee J.H."/>
            <person name="Choi E."/>
            <person name="Choi E."/>
            <person name="Lee S.E."/>
            <person name="Jeon J."/>
            <person name="Kim H."/>
            <person name="Choi G."/>
            <person name="Song H."/>
            <person name="Lee J."/>
            <person name="Lee S.C."/>
            <person name="Kwon J.K."/>
            <person name="Lee H.Y."/>
            <person name="Koo N."/>
            <person name="Hong Y."/>
            <person name="Kim R.W."/>
            <person name="Kang W.H."/>
            <person name="Huh J.H."/>
            <person name="Kang B.C."/>
            <person name="Yang T.J."/>
            <person name="Lee Y.H."/>
            <person name="Bennetzen J.L."/>
            <person name="Choi D."/>
        </authorList>
    </citation>
    <scope>NUCLEOTIDE SEQUENCE [LARGE SCALE GENOMIC DNA]</scope>
    <source>
        <strain evidence="9">cv. PBC81</strain>
    </source>
</reference>
<keyword evidence="6" id="KW-0539">Nucleus</keyword>
<feature type="domain" description="RWP-RK" evidence="7">
    <location>
        <begin position="132"/>
        <end position="220"/>
    </location>
</feature>
<organism evidence="8 9">
    <name type="scientific">Capsicum baccatum</name>
    <name type="common">Peruvian pepper</name>
    <dbReference type="NCBI Taxonomy" id="33114"/>
    <lineage>
        <taxon>Eukaryota</taxon>
        <taxon>Viridiplantae</taxon>
        <taxon>Streptophyta</taxon>
        <taxon>Embryophyta</taxon>
        <taxon>Tracheophyta</taxon>
        <taxon>Spermatophyta</taxon>
        <taxon>Magnoliopsida</taxon>
        <taxon>eudicotyledons</taxon>
        <taxon>Gunneridae</taxon>
        <taxon>Pentapetalae</taxon>
        <taxon>asterids</taxon>
        <taxon>lamiids</taxon>
        <taxon>Solanales</taxon>
        <taxon>Solanaceae</taxon>
        <taxon>Solanoideae</taxon>
        <taxon>Capsiceae</taxon>
        <taxon>Capsicum</taxon>
    </lineage>
</organism>
<dbReference type="InterPro" id="IPR044607">
    <property type="entry name" value="RKD-like"/>
</dbReference>
<evidence type="ECO:0000256" key="3">
    <source>
        <dbReference type="ARBA" id="ARBA00023054"/>
    </source>
</evidence>
<evidence type="ECO:0000256" key="2">
    <source>
        <dbReference type="ARBA" id="ARBA00023015"/>
    </source>
</evidence>
<dbReference type="PROSITE" id="PS51519">
    <property type="entry name" value="RWP_RK"/>
    <property type="match status" value="1"/>
</dbReference>
<evidence type="ECO:0000256" key="5">
    <source>
        <dbReference type="ARBA" id="ARBA00023163"/>
    </source>
</evidence>